<evidence type="ECO:0000313" key="5">
    <source>
        <dbReference type="EMBL" id="MFC6238388.1"/>
    </source>
</evidence>
<dbReference type="Proteomes" id="UP001596138">
    <property type="component" value="Unassembled WGS sequence"/>
</dbReference>
<keyword evidence="2" id="KW-0812">Transmembrane</keyword>
<gene>
    <name evidence="5" type="ORF">ACFQGU_10910</name>
</gene>
<accession>A0ABW1T2W3</accession>
<feature type="transmembrane region" description="Helical" evidence="2">
    <location>
        <begin position="224"/>
        <end position="244"/>
    </location>
</feature>
<feature type="transmembrane region" description="Helical" evidence="2">
    <location>
        <begin position="23"/>
        <end position="41"/>
    </location>
</feature>
<keyword evidence="6" id="KW-1185">Reference proteome</keyword>
<dbReference type="RefSeq" id="WP_386766560.1">
    <property type="nucleotide sequence ID" value="NZ_JBHSTI010000008.1"/>
</dbReference>
<feature type="domain" description="Arabinofuranosyltransferase D third carbohydrate binding module" evidence="4">
    <location>
        <begin position="940"/>
        <end position="1074"/>
    </location>
</feature>
<feature type="transmembrane region" description="Helical" evidence="2">
    <location>
        <begin position="330"/>
        <end position="352"/>
    </location>
</feature>
<proteinExistence type="predicted"/>
<dbReference type="SUPFAM" id="SSF49785">
    <property type="entry name" value="Galactose-binding domain-like"/>
    <property type="match status" value="2"/>
</dbReference>
<organism evidence="5 6">
    <name type="scientific">Longivirga aurantiaca</name>
    <dbReference type="NCBI Taxonomy" id="1837743"/>
    <lineage>
        <taxon>Bacteria</taxon>
        <taxon>Bacillati</taxon>
        <taxon>Actinomycetota</taxon>
        <taxon>Actinomycetes</taxon>
        <taxon>Sporichthyales</taxon>
        <taxon>Sporichthyaceae</taxon>
        <taxon>Longivirga</taxon>
    </lineage>
</organism>
<keyword evidence="2" id="KW-1133">Transmembrane helix</keyword>
<feature type="transmembrane region" description="Helical" evidence="2">
    <location>
        <begin position="411"/>
        <end position="434"/>
    </location>
</feature>
<feature type="transmembrane region" description="Helical" evidence="2">
    <location>
        <begin position="1281"/>
        <end position="1308"/>
    </location>
</feature>
<feature type="transmembrane region" description="Helical" evidence="2">
    <location>
        <begin position="1242"/>
        <end position="1260"/>
    </location>
</feature>
<dbReference type="Pfam" id="PF11847">
    <property type="entry name" value="GT-C_AftD"/>
    <property type="match status" value="1"/>
</dbReference>
<keyword evidence="2" id="KW-0472">Membrane</keyword>
<evidence type="ECO:0000259" key="4">
    <source>
        <dbReference type="Pfam" id="PF24607"/>
    </source>
</evidence>
<dbReference type="EMBL" id="JBHSTI010000008">
    <property type="protein sequence ID" value="MFC6238388.1"/>
    <property type="molecule type" value="Genomic_DNA"/>
</dbReference>
<dbReference type="InterPro" id="IPR021798">
    <property type="entry name" value="AftD_N"/>
</dbReference>
<feature type="transmembrane region" description="Helical" evidence="2">
    <location>
        <begin position="1320"/>
        <end position="1348"/>
    </location>
</feature>
<evidence type="ECO:0000259" key="3">
    <source>
        <dbReference type="Pfam" id="PF11847"/>
    </source>
</evidence>
<feature type="transmembrane region" description="Helical" evidence="2">
    <location>
        <begin position="184"/>
        <end position="212"/>
    </location>
</feature>
<sequence>MAVTEGPAYAGPRHEQRSGRRSARIADAVVLGVLAVVLLTQDPGRTRFDTKLDLVVDPWGFLARAFSAWDSSAGFGQLQNQAYGYLFPMGPFFGVAHSAGLPTWLTQALWAWVLLAVAYLGLRVLATRLGLPWYAAVLGAAAYALAPRMVTVIGPLSAEALPAALLPWTLVPLVRPGATVRRTAFLAALPVLLMGAANATLTLAVLPVTAVWIVTRGAGRWRLLAWWSGFVAAFTAWWIVPLLVQARYATPFLSFIESGRDTTSGLTPAEVLRGDVHWVAGFVDLGVPWWPAGYQYAAVTTYVVLTLLVAAVSVLGLAGSRMPERRANATAALLGLVVLAAGSSLAPGRSVWWMLLDGPLAPFRNVHKFDPMLRLPLALGFAAGIAWVTVQVSQRMRRRARAGDLPPPWPALPGLAAVALLAVVAVPLVSPGIAAGRTWTQIPPWWQQTADWLAGPGGGERALVVPGSGFGRYLWGRTIDEPLQPLSDSPWAIDNDLPLGSIGSARLLDSISMALRTGHAAPGLADTLRRSGIRYVVVRNDIDSDRALAPSRSVVAATLQASEGVELAAGFGDDVVQGSAITTVDFDRDASRPAIEVYRVVGAAPIVSATPLSQVRVMTGGPESLLPAAAADLLRSSDPVVFTGDSPPASAGGGLVLTDGLLRRDRALGRGDDSLSAVLTAEESSRLYRRGTDLVPFAAPELTTASYDGIRALSASTSQAFADAVGSLRVERQPFAALDGALTSWWQSSVVTGPVGQWWQVDLLGPTDLRGMTVTLAQSPFVGGRVTRVQLTTDVGSWTADVDAAGTIGPQRVDALVGASTLRVTALEAEAAVGDFGIREVALPTVEASRPLLLAAAPAGRAADTSVVLTAVSPARNACASVDDEVRCDPTATRSEGDAGVLDRSLTVGSVVTGDLRISGVIRSGPGAAGLFDPVGAGITARASSWLGSDVRVRPSAAVDGDPGTRWVADVGDTAPVLTLDLGQTRQISSLRFVTGTGGQRFSTPLAVTVVVGGRSVEADLRSSPVVTFPPTPASRVTVTVRRSTPVASVDGASGRATQAPVAVDEVVLAGAEDLVYRPDLAAATGALCGLGPTVVIDGSERSTLVTTTLADVLRGAEASVRVCRGNAGVTLSPGTHRVTVRGTALVDPVRVAWGSTSPPAAGRLTVVTAWDETRRTVMVASGPESVLRVAESANAGWVATLDDQVLTPVRLDGWQQGWIVPAGASGVVTLEYRPTSVQQSGLLAGAVLALLGLLLGLVAPGRGSRWSRAASRPMPLAAVVVVQVGVAVLLLGVVGIVAGAAAAVGVGRRWSSVVAGASVLGAAAAAGAGAPTALTSALALGGLLLALGTALRRRGG</sequence>
<dbReference type="InterPro" id="IPR056997">
    <property type="entry name" value="CBM_AftD"/>
</dbReference>
<reference evidence="6" key="1">
    <citation type="journal article" date="2019" name="Int. J. Syst. Evol. Microbiol.">
        <title>The Global Catalogue of Microorganisms (GCM) 10K type strain sequencing project: providing services to taxonomists for standard genome sequencing and annotation.</title>
        <authorList>
            <consortium name="The Broad Institute Genomics Platform"/>
            <consortium name="The Broad Institute Genome Sequencing Center for Infectious Disease"/>
            <person name="Wu L."/>
            <person name="Ma J."/>
        </authorList>
    </citation>
    <scope>NUCLEOTIDE SEQUENCE [LARGE SCALE GENOMIC DNA]</scope>
    <source>
        <strain evidence="6">CGMCC 4.7317</strain>
    </source>
</reference>
<protein>
    <submittedName>
        <fullName evidence="5">Alpha-(1-&gt;3)-arabinofuranosyltransferase family protein</fullName>
    </submittedName>
</protein>
<evidence type="ECO:0000313" key="6">
    <source>
        <dbReference type="Proteomes" id="UP001596138"/>
    </source>
</evidence>
<name>A0ABW1T2W3_9ACTN</name>
<evidence type="ECO:0000256" key="2">
    <source>
        <dbReference type="SAM" id="Phobius"/>
    </source>
</evidence>
<feature type="domain" description="Alpha-(1-&gt;3)-arabinofuranosyltransferase N-terminal GT-C" evidence="3">
    <location>
        <begin position="33"/>
        <end position="689"/>
    </location>
</feature>
<dbReference type="Gene3D" id="2.60.120.260">
    <property type="entry name" value="Galactose-binding domain-like"/>
    <property type="match status" value="2"/>
</dbReference>
<dbReference type="Pfam" id="PF24607">
    <property type="entry name" value="CBM_AftD"/>
    <property type="match status" value="1"/>
</dbReference>
<dbReference type="InterPro" id="IPR008979">
    <property type="entry name" value="Galactose-bd-like_sf"/>
</dbReference>
<feature type="region of interest" description="Disordered" evidence="1">
    <location>
        <begin position="1"/>
        <end position="21"/>
    </location>
</feature>
<feature type="transmembrane region" description="Helical" evidence="2">
    <location>
        <begin position="129"/>
        <end position="146"/>
    </location>
</feature>
<evidence type="ECO:0000256" key="1">
    <source>
        <dbReference type="SAM" id="MobiDB-lite"/>
    </source>
</evidence>
<feature type="transmembrane region" description="Helical" evidence="2">
    <location>
        <begin position="294"/>
        <end position="318"/>
    </location>
</feature>
<feature type="transmembrane region" description="Helical" evidence="2">
    <location>
        <begin position="372"/>
        <end position="390"/>
    </location>
</feature>
<comment type="caution">
    <text evidence="5">The sequence shown here is derived from an EMBL/GenBank/DDBJ whole genome shotgun (WGS) entry which is preliminary data.</text>
</comment>
<feature type="transmembrane region" description="Helical" evidence="2">
    <location>
        <begin position="104"/>
        <end position="122"/>
    </location>
</feature>